<comment type="caution">
    <text evidence="3">The sequence shown here is derived from an EMBL/GenBank/DDBJ whole genome shotgun (WGS) entry which is preliminary data.</text>
</comment>
<protein>
    <recommendedName>
        <fullName evidence="5">Pre-rRNA-processing protein TSR2</fullName>
    </recommendedName>
</protein>
<dbReference type="GO" id="GO:0006364">
    <property type="term" value="P:rRNA processing"/>
    <property type="evidence" value="ECO:0007669"/>
    <property type="project" value="UniProtKB-KW"/>
</dbReference>
<sequence length="142" mass="16277">MSQAPPKIHPNKQAFIEGVNIIFRDWTALDMAVKNGWGGPDSLDKRDWFIDVIIDVFDKRGSKIDEDYIQDMLEQIMEDEFECILEDDSPYQVAKLVCQLFRSCIKSDYSLLNSLKSRSKNIPASTQPQPQDQILSSANFCK</sequence>
<reference evidence="3 4" key="1">
    <citation type="journal article" date="2018" name="MBio">
        <title>Comparative Genomics Reveals the Core Gene Toolbox for the Fungus-Insect Symbiosis.</title>
        <authorList>
            <person name="Wang Y."/>
            <person name="Stata M."/>
            <person name="Wang W."/>
            <person name="Stajich J.E."/>
            <person name="White M.M."/>
            <person name="Moncalvo J.M."/>
        </authorList>
    </citation>
    <scope>NUCLEOTIDE SEQUENCE [LARGE SCALE GENOMIC DNA]</scope>
    <source>
        <strain evidence="3 4">SC-DP-2</strain>
    </source>
</reference>
<dbReference type="OrthoDB" id="263560at2759"/>
<dbReference type="PANTHER" id="PTHR21250">
    <property type="entry name" value="PRE-RRNA-PROCESSING PROTEIN TSR2 HOMOLOG"/>
    <property type="match status" value="1"/>
</dbReference>
<comment type="similarity">
    <text evidence="1">Belongs to the TSR2 family.</text>
</comment>
<proteinExistence type="inferred from homology"/>
<keyword evidence="4" id="KW-1185">Reference proteome</keyword>
<dbReference type="InterPro" id="IPR019398">
    <property type="entry name" value="Pre-rRNA_process_TSR2"/>
</dbReference>
<dbReference type="AlphaFoldDB" id="A0A2T9Z8F2"/>
<dbReference type="EMBL" id="MBFS01001548">
    <property type="protein sequence ID" value="PVV00881.1"/>
    <property type="molecule type" value="Genomic_DNA"/>
</dbReference>
<evidence type="ECO:0000256" key="2">
    <source>
        <dbReference type="ARBA" id="ARBA00022552"/>
    </source>
</evidence>
<dbReference type="Pfam" id="PF10273">
    <property type="entry name" value="WGG"/>
    <property type="match status" value="1"/>
</dbReference>
<evidence type="ECO:0000256" key="1">
    <source>
        <dbReference type="ARBA" id="ARBA00006524"/>
    </source>
</evidence>
<dbReference type="Proteomes" id="UP000245609">
    <property type="component" value="Unassembled WGS sequence"/>
</dbReference>
<evidence type="ECO:0008006" key="5">
    <source>
        <dbReference type="Google" id="ProtNLM"/>
    </source>
</evidence>
<keyword evidence="2" id="KW-0698">rRNA processing</keyword>
<name>A0A2T9Z8F2_9FUNG</name>
<organism evidence="3 4">
    <name type="scientific">Smittium megazygosporum</name>
    <dbReference type="NCBI Taxonomy" id="133381"/>
    <lineage>
        <taxon>Eukaryota</taxon>
        <taxon>Fungi</taxon>
        <taxon>Fungi incertae sedis</taxon>
        <taxon>Zoopagomycota</taxon>
        <taxon>Kickxellomycotina</taxon>
        <taxon>Harpellomycetes</taxon>
        <taxon>Harpellales</taxon>
        <taxon>Legeriomycetaceae</taxon>
        <taxon>Smittium</taxon>
    </lineage>
</organism>
<evidence type="ECO:0000313" key="4">
    <source>
        <dbReference type="Proteomes" id="UP000245609"/>
    </source>
</evidence>
<gene>
    <name evidence="3" type="ORF">BB560_004721</name>
</gene>
<evidence type="ECO:0000313" key="3">
    <source>
        <dbReference type="EMBL" id="PVV00881.1"/>
    </source>
</evidence>
<accession>A0A2T9Z8F2</accession>
<dbReference type="STRING" id="133381.A0A2T9Z8F2"/>